<comment type="caution">
    <text evidence="4">The sequence shown here is derived from an EMBL/GenBank/DDBJ whole genome shotgun (WGS) entry which is preliminary data.</text>
</comment>
<dbReference type="Proteomes" id="UP000288168">
    <property type="component" value="Unassembled WGS sequence"/>
</dbReference>
<reference evidence="4 5" key="1">
    <citation type="submission" date="2017-06" db="EMBL/GenBank/DDBJ databases">
        <title>Comparative genomic analysis of Ambrosia Fusariam Clade fungi.</title>
        <authorList>
            <person name="Stajich J.E."/>
            <person name="Carrillo J."/>
            <person name="Kijimoto T."/>
            <person name="Eskalen A."/>
            <person name="O'Donnell K."/>
            <person name="Kasson M."/>
        </authorList>
    </citation>
    <scope>NUCLEOTIDE SEQUENCE [LARGE SCALE GENOMIC DNA]</scope>
    <source>
        <strain evidence="4 5">NRRL62584</strain>
    </source>
</reference>
<keyword evidence="2" id="KW-0812">Transmembrane</keyword>
<dbReference type="OrthoDB" id="5396681at2759"/>
<proteinExistence type="predicted"/>
<feature type="transmembrane region" description="Helical" evidence="2">
    <location>
        <begin position="547"/>
        <end position="574"/>
    </location>
</feature>
<evidence type="ECO:0000256" key="2">
    <source>
        <dbReference type="SAM" id="Phobius"/>
    </source>
</evidence>
<keyword evidence="2" id="KW-0472">Membrane</keyword>
<dbReference type="Pfam" id="PF26616">
    <property type="entry name" value="CorA-like"/>
    <property type="match status" value="1"/>
</dbReference>
<dbReference type="EMBL" id="NKCI01000024">
    <property type="protein sequence ID" value="RSL66492.1"/>
    <property type="molecule type" value="Genomic_DNA"/>
</dbReference>
<gene>
    <name evidence="4" type="ORF">CEP54_003657</name>
</gene>
<feature type="region of interest" description="Disordered" evidence="1">
    <location>
        <begin position="289"/>
        <end position="311"/>
    </location>
</feature>
<evidence type="ECO:0000313" key="5">
    <source>
        <dbReference type="Proteomes" id="UP000288168"/>
    </source>
</evidence>
<accession>A0A428QME3</accession>
<evidence type="ECO:0000256" key="1">
    <source>
        <dbReference type="SAM" id="MobiDB-lite"/>
    </source>
</evidence>
<dbReference type="AlphaFoldDB" id="A0A428QME3"/>
<keyword evidence="5" id="KW-1185">Reference proteome</keyword>
<organism evidence="4 5">
    <name type="scientific">Fusarium duplospermum</name>
    <dbReference type="NCBI Taxonomy" id="1325734"/>
    <lineage>
        <taxon>Eukaryota</taxon>
        <taxon>Fungi</taxon>
        <taxon>Dikarya</taxon>
        <taxon>Ascomycota</taxon>
        <taxon>Pezizomycotina</taxon>
        <taxon>Sordariomycetes</taxon>
        <taxon>Hypocreomycetidae</taxon>
        <taxon>Hypocreales</taxon>
        <taxon>Nectriaceae</taxon>
        <taxon>Fusarium</taxon>
        <taxon>Fusarium solani species complex</taxon>
    </lineage>
</organism>
<dbReference type="InterPro" id="IPR058257">
    <property type="entry name" value="CorA-like_dom"/>
</dbReference>
<protein>
    <recommendedName>
        <fullName evidence="3">CorA-like transporter domain-containing protein</fullName>
    </recommendedName>
</protein>
<keyword evidence="2" id="KW-1133">Transmembrane helix</keyword>
<evidence type="ECO:0000313" key="4">
    <source>
        <dbReference type="EMBL" id="RSL66492.1"/>
    </source>
</evidence>
<evidence type="ECO:0000259" key="3">
    <source>
        <dbReference type="Pfam" id="PF26616"/>
    </source>
</evidence>
<sequence>MDHHDVLLDGCENWSCYPCNLSRPAQLKSTLERYRRRLSEDEKRLFDPTVEDVGLLELNDGDDAYQEGNFTNNSDLKNYLLENRKDPKCRFIFIQAANSRAALSCSRDSFSYLCCFHQVDPSFLDYVFSFGSTEEPLDYHMTGFNCNDSLDVAVGRLLNIPKLGRSGREFRMQYLLRSLERGSQPGNPTGNIRQMAVYHTFDVITGKALWINLKANGLMESRLREATTDFPALGPKAMDTLAGSFTATLAAHMVHLEWCDEDWRECINEIEREIRKVFVKAQTARIDSQPKGAKPAWTRASTMHTSKASTGEFPEKVIPVPRSWKTKILETVRPLNADGDGRDSALSINSLSRLLRETRKDDIKQIDWLAVLDTFSFQEVQQLHYFGELLENFRLVMDLNDQTLRDIAENYQDLWDRAGFPQEIKKGCEKEMASFLRRVQRIRRNLQVRTTQVKSLMAWLKEGKALFDGILQYRNVQIGRIFTESSQTQSEKMEGIAFKTEKETISMHVITSVTLAFLPAMFLTTFFQSGLVEINRDAKHVGEAVSIHLHAFELFITICLPLMCVTFGLWILLFNCLSARARARAGLEKV</sequence>
<feature type="compositionally biased region" description="Polar residues" evidence="1">
    <location>
        <begin position="299"/>
        <end position="309"/>
    </location>
</feature>
<name>A0A428QME3_9HYPO</name>
<dbReference type="STRING" id="1325734.A0A428QME3"/>
<feature type="domain" description="CorA-like transporter" evidence="3">
    <location>
        <begin position="10"/>
        <end position="281"/>
    </location>
</feature>